<dbReference type="Gramene" id="Zm00001eb231980_T001">
    <property type="protein sequence ID" value="Zm00001eb231980_P001"/>
    <property type="gene ID" value="Zm00001eb231980"/>
</dbReference>
<dbReference type="GO" id="GO:0032259">
    <property type="term" value="P:methylation"/>
    <property type="evidence" value="ECO:0000318"/>
    <property type="project" value="GO_Central"/>
</dbReference>
<sequence length="328" mass="37042">MDIRRDFHMAEGEGEWSYSKNCRRQLSARPGQWSRLPSSRCTQLLPRTMVVADLGCSAGPNTLLFISSVLSSIAAAAAAERCKPPSGGGDDDDHHVELQFVLNDLPGNDFNHLFRSVEEEFRRAAGCERAPHPPYYVMGLPESYYNRLFPRQSVHLFHSSYCLQWRSQEPEGLEAWRKPCLNEDNIYIARTTTPSVAKLFQEQFQKDFSLFLKLRHEELVHGGRMVLIFLGRKNEDVYSGDLNQLFALVATALQSLVLKGLVEKEKLESFNLPVYGPSVGEVEELVTRSGLQFSMDLIKQFEMNWDPFDDSEGDNDVASSSRTALAVA</sequence>
<keyword evidence="2" id="KW-0479">Metal-binding</keyword>
<dbReference type="GO" id="GO:0008757">
    <property type="term" value="F:S-adenosylmethionine-dependent methyltransferase activity"/>
    <property type="evidence" value="ECO:0000318"/>
    <property type="project" value="GO_Central"/>
</dbReference>
<dbReference type="GO" id="GO:0046872">
    <property type="term" value="F:metal ion binding"/>
    <property type="evidence" value="ECO:0007669"/>
    <property type="project" value="UniProtKB-KW"/>
</dbReference>
<keyword evidence="5" id="KW-1185">Reference proteome</keyword>
<reference evidence="5" key="1">
    <citation type="journal article" date="2009" name="Science">
        <title>The B73 maize genome: complexity, diversity, and dynamics.</title>
        <authorList>
            <person name="Schnable P.S."/>
            <person name="Ware D."/>
            <person name="Fulton R.S."/>
            <person name="Stein J.C."/>
            <person name="Wei F."/>
            <person name="Pasternak S."/>
            <person name="Liang C."/>
            <person name="Zhang J."/>
            <person name="Fulton L."/>
            <person name="Graves T.A."/>
            <person name="Minx P."/>
            <person name="Reily A.D."/>
            <person name="Courtney L."/>
            <person name="Kruchowski S.S."/>
            <person name="Tomlinson C."/>
            <person name="Strong C."/>
            <person name="Delehaunty K."/>
            <person name="Fronick C."/>
            <person name="Courtney B."/>
            <person name="Rock S.M."/>
            <person name="Belter E."/>
            <person name="Du F."/>
            <person name="Kim K."/>
            <person name="Abbott R.M."/>
            <person name="Cotton M."/>
            <person name="Levy A."/>
            <person name="Marchetto P."/>
            <person name="Ochoa K."/>
            <person name="Jackson S.M."/>
            <person name="Gillam B."/>
            <person name="Chen W."/>
            <person name="Yan L."/>
            <person name="Higginbotham J."/>
            <person name="Cardenas M."/>
            <person name="Waligorski J."/>
            <person name="Applebaum E."/>
            <person name="Phelps L."/>
            <person name="Falcone J."/>
            <person name="Kanchi K."/>
            <person name="Thane T."/>
            <person name="Scimone A."/>
            <person name="Thane N."/>
            <person name="Henke J."/>
            <person name="Wang T."/>
            <person name="Ruppert J."/>
            <person name="Shah N."/>
            <person name="Rotter K."/>
            <person name="Hodges J."/>
            <person name="Ingenthron E."/>
            <person name="Cordes M."/>
            <person name="Kohlberg S."/>
            <person name="Sgro J."/>
            <person name="Delgado B."/>
            <person name="Mead K."/>
            <person name="Chinwalla A."/>
            <person name="Leonard S."/>
            <person name="Crouse K."/>
            <person name="Collura K."/>
            <person name="Kudrna D."/>
            <person name="Currie J."/>
            <person name="He R."/>
            <person name="Angelova A."/>
            <person name="Rajasekar S."/>
            <person name="Mueller T."/>
            <person name="Lomeli R."/>
            <person name="Scara G."/>
            <person name="Ko A."/>
            <person name="Delaney K."/>
            <person name="Wissotski M."/>
            <person name="Lopez G."/>
            <person name="Campos D."/>
            <person name="Braidotti M."/>
            <person name="Ashley E."/>
            <person name="Golser W."/>
            <person name="Kim H."/>
            <person name="Lee S."/>
            <person name="Lin J."/>
            <person name="Dujmic Z."/>
            <person name="Kim W."/>
            <person name="Talag J."/>
            <person name="Zuccolo A."/>
            <person name="Fan C."/>
            <person name="Sebastian A."/>
            <person name="Kramer M."/>
            <person name="Spiegel L."/>
            <person name="Nascimento L."/>
            <person name="Zutavern T."/>
            <person name="Miller B."/>
            <person name="Ambroise C."/>
            <person name="Muller S."/>
            <person name="Spooner W."/>
            <person name="Narechania A."/>
            <person name="Ren L."/>
            <person name="Wei S."/>
            <person name="Kumari S."/>
            <person name="Faga B."/>
            <person name="Levy M.J."/>
            <person name="McMahan L."/>
            <person name="Van Buren P."/>
            <person name="Vaughn M.W."/>
            <person name="Ying K."/>
            <person name="Yeh C.-T."/>
            <person name="Emrich S.J."/>
            <person name="Jia Y."/>
            <person name="Kalyanaraman A."/>
            <person name="Hsia A.-P."/>
            <person name="Barbazuk W.B."/>
            <person name="Baucom R.S."/>
            <person name="Brutnell T.P."/>
            <person name="Carpita N.C."/>
            <person name="Chaparro C."/>
            <person name="Chia J.-M."/>
            <person name="Deragon J.-M."/>
            <person name="Estill J.C."/>
            <person name="Fu Y."/>
            <person name="Jeddeloh J.A."/>
            <person name="Han Y."/>
            <person name="Lee H."/>
            <person name="Li P."/>
            <person name="Lisch D.R."/>
            <person name="Liu S."/>
            <person name="Liu Z."/>
            <person name="Nagel D.H."/>
            <person name="McCann M.C."/>
            <person name="SanMiguel P."/>
            <person name="Myers A.M."/>
            <person name="Nettleton D."/>
            <person name="Nguyen J."/>
            <person name="Penning B.W."/>
            <person name="Ponnala L."/>
            <person name="Schneider K.L."/>
            <person name="Schwartz D.C."/>
            <person name="Sharma A."/>
            <person name="Soderlund C."/>
            <person name="Springer N.M."/>
            <person name="Sun Q."/>
            <person name="Wang H."/>
            <person name="Waterman M."/>
            <person name="Westerman R."/>
            <person name="Wolfgruber T.K."/>
            <person name="Yang L."/>
            <person name="Yu Y."/>
            <person name="Zhang L."/>
            <person name="Zhou S."/>
            <person name="Zhu Q."/>
            <person name="Bennetzen J.L."/>
            <person name="Dawe R.K."/>
            <person name="Jiang J."/>
            <person name="Jiang N."/>
            <person name="Presting G.G."/>
            <person name="Wessler S.R."/>
            <person name="Aluru S."/>
            <person name="Martienssen R.A."/>
            <person name="Clifton S.W."/>
            <person name="McCombie W.R."/>
            <person name="Wing R.A."/>
            <person name="Wilson R.K."/>
        </authorList>
    </citation>
    <scope>NUCLEOTIDE SEQUENCE [LARGE SCALE GENOMIC DNA]</scope>
    <source>
        <strain evidence="5">cv. B73</strain>
    </source>
</reference>
<dbReference type="Gene3D" id="1.10.1200.270">
    <property type="entry name" value="Methyltransferase, alpha-helical capping domain"/>
    <property type="match status" value="1"/>
</dbReference>
<protein>
    <submittedName>
        <fullName evidence="4">Uncharacterized protein</fullName>
    </submittedName>
</protein>
<dbReference type="Pfam" id="PF03492">
    <property type="entry name" value="Methyltransf_7"/>
    <property type="match status" value="1"/>
</dbReference>
<reference evidence="4" key="3">
    <citation type="submission" date="2021-05" db="UniProtKB">
        <authorList>
            <consortium name="EnsemblPlants"/>
        </authorList>
    </citation>
    <scope>IDENTIFICATION</scope>
    <source>
        <strain evidence="4">cv. B73</strain>
    </source>
</reference>
<dbReference type="EnsemblPlants" id="Zm00001eb231980_T001">
    <property type="protein sequence ID" value="Zm00001eb231980_P001"/>
    <property type="gene ID" value="Zm00001eb231980"/>
</dbReference>
<dbReference type="InterPro" id="IPR005299">
    <property type="entry name" value="MeTrfase_7"/>
</dbReference>
<dbReference type="InterPro" id="IPR042086">
    <property type="entry name" value="MeTrfase_capping"/>
</dbReference>
<dbReference type="AlphaFoldDB" id="A0A804PEN7"/>
<evidence type="ECO:0000256" key="1">
    <source>
        <dbReference type="ARBA" id="ARBA00008908"/>
    </source>
</evidence>
<evidence type="ECO:0000313" key="4">
    <source>
        <dbReference type="EnsemblPlants" id="Zm00001eb231980_P001"/>
    </source>
</evidence>
<evidence type="ECO:0000256" key="3">
    <source>
        <dbReference type="ARBA" id="ARBA00022842"/>
    </source>
</evidence>
<dbReference type="SUPFAM" id="SSF53335">
    <property type="entry name" value="S-adenosyl-L-methionine-dependent methyltransferases"/>
    <property type="match status" value="1"/>
</dbReference>
<dbReference type="InterPro" id="IPR029063">
    <property type="entry name" value="SAM-dependent_MTases_sf"/>
</dbReference>
<keyword evidence="3" id="KW-0460">Magnesium</keyword>
<comment type="similarity">
    <text evidence="1">Belongs to the methyltransferase superfamily. Type-7 methyltransferase family. SABATH subfamily.</text>
</comment>
<dbReference type="InParanoid" id="A0A804PEN7"/>
<dbReference type="Proteomes" id="UP000007305">
    <property type="component" value="Chromosome 5"/>
</dbReference>
<name>A0A804PEN7_MAIZE</name>
<evidence type="ECO:0000313" key="5">
    <source>
        <dbReference type="Proteomes" id="UP000007305"/>
    </source>
</evidence>
<dbReference type="Gene3D" id="3.40.50.150">
    <property type="entry name" value="Vaccinia Virus protein VP39"/>
    <property type="match status" value="1"/>
</dbReference>
<accession>A0A804PEN7</accession>
<dbReference type="PANTHER" id="PTHR31009">
    <property type="entry name" value="S-ADENOSYL-L-METHIONINE:CARBOXYL METHYLTRANSFERASE FAMILY PROTEIN"/>
    <property type="match status" value="1"/>
</dbReference>
<evidence type="ECO:0000256" key="2">
    <source>
        <dbReference type="ARBA" id="ARBA00022723"/>
    </source>
</evidence>
<proteinExistence type="inferred from homology"/>
<organism evidence="4 5">
    <name type="scientific">Zea mays</name>
    <name type="common">Maize</name>
    <dbReference type="NCBI Taxonomy" id="4577"/>
    <lineage>
        <taxon>Eukaryota</taxon>
        <taxon>Viridiplantae</taxon>
        <taxon>Streptophyta</taxon>
        <taxon>Embryophyta</taxon>
        <taxon>Tracheophyta</taxon>
        <taxon>Spermatophyta</taxon>
        <taxon>Magnoliopsida</taxon>
        <taxon>Liliopsida</taxon>
        <taxon>Poales</taxon>
        <taxon>Poaceae</taxon>
        <taxon>PACMAD clade</taxon>
        <taxon>Panicoideae</taxon>
        <taxon>Andropogonodae</taxon>
        <taxon>Andropogoneae</taxon>
        <taxon>Tripsacinae</taxon>
        <taxon>Zea</taxon>
    </lineage>
</organism>
<reference evidence="4" key="2">
    <citation type="submission" date="2019-07" db="EMBL/GenBank/DDBJ databases">
        <authorList>
            <person name="Seetharam A."/>
            <person name="Woodhouse M."/>
            <person name="Cannon E."/>
        </authorList>
    </citation>
    <scope>NUCLEOTIDE SEQUENCE [LARGE SCALE GENOMIC DNA]</scope>
    <source>
        <strain evidence="4">cv. B73</strain>
    </source>
</reference>